<evidence type="ECO:0000256" key="1">
    <source>
        <dbReference type="SAM" id="MobiDB-lite"/>
    </source>
</evidence>
<dbReference type="EMBL" id="BMAT01012562">
    <property type="protein sequence ID" value="GFR94673.1"/>
    <property type="molecule type" value="Genomic_DNA"/>
</dbReference>
<proteinExistence type="predicted"/>
<feature type="region of interest" description="Disordered" evidence="1">
    <location>
        <begin position="18"/>
        <end position="51"/>
    </location>
</feature>
<protein>
    <submittedName>
        <fullName evidence="2">Uncharacterized protein</fullName>
    </submittedName>
</protein>
<dbReference type="AlphaFoldDB" id="A0AAV4H8U1"/>
<accession>A0AAV4H8U1</accession>
<sequence>MVLTPRCNYLTVIFPPCRRGPHQHPSRNQRLPRSPNLPQRSRKLSKLKKGNNGLTAFDPVAKLRREAAAFVVNGIMEYKADISEARLGSAAWRG</sequence>
<keyword evidence="3" id="KW-1185">Reference proteome</keyword>
<gene>
    <name evidence="2" type="ORF">ElyMa_006255700</name>
</gene>
<reference evidence="2 3" key="1">
    <citation type="journal article" date="2021" name="Elife">
        <title>Chloroplast acquisition without the gene transfer in kleptoplastic sea slugs, Plakobranchus ocellatus.</title>
        <authorList>
            <person name="Maeda T."/>
            <person name="Takahashi S."/>
            <person name="Yoshida T."/>
            <person name="Shimamura S."/>
            <person name="Takaki Y."/>
            <person name="Nagai Y."/>
            <person name="Toyoda A."/>
            <person name="Suzuki Y."/>
            <person name="Arimoto A."/>
            <person name="Ishii H."/>
            <person name="Satoh N."/>
            <person name="Nishiyama T."/>
            <person name="Hasebe M."/>
            <person name="Maruyama T."/>
            <person name="Minagawa J."/>
            <person name="Obokata J."/>
            <person name="Shigenobu S."/>
        </authorList>
    </citation>
    <scope>NUCLEOTIDE SEQUENCE [LARGE SCALE GENOMIC DNA]</scope>
</reference>
<evidence type="ECO:0000313" key="2">
    <source>
        <dbReference type="EMBL" id="GFR94673.1"/>
    </source>
</evidence>
<organism evidence="2 3">
    <name type="scientific">Elysia marginata</name>
    <dbReference type="NCBI Taxonomy" id="1093978"/>
    <lineage>
        <taxon>Eukaryota</taxon>
        <taxon>Metazoa</taxon>
        <taxon>Spiralia</taxon>
        <taxon>Lophotrochozoa</taxon>
        <taxon>Mollusca</taxon>
        <taxon>Gastropoda</taxon>
        <taxon>Heterobranchia</taxon>
        <taxon>Euthyneura</taxon>
        <taxon>Panpulmonata</taxon>
        <taxon>Sacoglossa</taxon>
        <taxon>Placobranchoidea</taxon>
        <taxon>Plakobranchidae</taxon>
        <taxon>Elysia</taxon>
    </lineage>
</organism>
<dbReference type="Proteomes" id="UP000762676">
    <property type="component" value="Unassembled WGS sequence"/>
</dbReference>
<evidence type="ECO:0000313" key="3">
    <source>
        <dbReference type="Proteomes" id="UP000762676"/>
    </source>
</evidence>
<name>A0AAV4H8U1_9GAST</name>
<comment type="caution">
    <text evidence="2">The sequence shown here is derived from an EMBL/GenBank/DDBJ whole genome shotgun (WGS) entry which is preliminary data.</text>
</comment>
<feature type="compositionally biased region" description="Basic residues" evidence="1">
    <location>
        <begin position="40"/>
        <end position="49"/>
    </location>
</feature>
<feature type="compositionally biased region" description="Polar residues" evidence="1">
    <location>
        <begin position="28"/>
        <end position="39"/>
    </location>
</feature>